<dbReference type="EMBL" id="LHPG02000002">
    <property type="protein sequence ID" value="PRW60596.1"/>
    <property type="molecule type" value="Genomic_DNA"/>
</dbReference>
<evidence type="ECO:0000256" key="1">
    <source>
        <dbReference type="ARBA" id="ARBA00038101"/>
    </source>
</evidence>
<keyword evidence="4" id="KW-1185">Reference proteome</keyword>
<name>A0A2P6U2Q7_CHLSO</name>
<feature type="compositionally biased region" description="Low complexity" evidence="2">
    <location>
        <begin position="22"/>
        <end position="77"/>
    </location>
</feature>
<comment type="similarity">
    <text evidence="1">Belongs to the sel-1 family.</text>
</comment>
<dbReference type="OrthoDB" id="515688at2759"/>
<feature type="compositionally biased region" description="Gly residues" evidence="2">
    <location>
        <begin position="1"/>
        <end position="10"/>
    </location>
</feature>
<evidence type="ECO:0000313" key="4">
    <source>
        <dbReference type="Proteomes" id="UP000239899"/>
    </source>
</evidence>
<dbReference type="AlphaFoldDB" id="A0A2P6U2Q7"/>
<dbReference type="SMART" id="SM00671">
    <property type="entry name" value="SEL1"/>
    <property type="match status" value="2"/>
</dbReference>
<feature type="compositionally biased region" description="Low complexity" evidence="2">
    <location>
        <begin position="162"/>
        <end position="172"/>
    </location>
</feature>
<feature type="region of interest" description="Disordered" evidence="2">
    <location>
        <begin position="162"/>
        <end position="193"/>
    </location>
</feature>
<dbReference type="Proteomes" id="UP000239899">
    <property type="component" value="Unassembled WGS sequence"/>
</dbReference>
<dbReference type="SUPFAM" id="SSF81901">
    <property type="entry name" value="HCP-like"/>
    <property type="match status" value="1"/>
</dbReference>
<feature type="region of interest" description="Disordered" evidence="2">
    <location>
        <begin position="253"/>
        <end position="274"/>
    </location>
</feature>
<feature type="region of interest" description="Disordered" evidence="2">
    <location>
        <begin position="421"/>
        <end position="462"/>
    </location>
</feature>
<feature type="region of interest" description="Disordered" evidence="2">
    <location>
        <begin position="310"/>
        <end position="329"/>
    </location>
</feature>
<proteinExistence type="inferred from homology"/>
<dbReference type="InterPro" id="IPR006597">
    <property type="entry name" value="Sel1-like"/>
</dbReference>
<dbReference type="Pfam" id="PF08238">
    <property type="entry name" value="Sel1"/>
    <property type="match status" value="3"/>
</dbReference>
<evidence type="ECO:0000256" key="2">
    <source>
        <dbReference type="SAM" id="MobiDB-lite"/>
    </source>
</evidence>
<evidence type="ECO:0000313" key="3">
    <source>
        <dbReference type="EMBL" id="PRW60596.1"/>
    </source>
</evidence>
<feature type="region of interest" description="Disordered" evidence="2">
    <location>
        <begin position="1"/>
        <end position="78"/>
    </location>
</feature>
<dbReference type="STRING" id="3076.A0A2P6U2Q7"/>
<dbReference type="Gene3D" id="1.25.40.10">
    <property type="entry name" value="Tetratricopeptide repeat domain"/>
    <property type="match status" value="1"/>
</dbReference>
<comment type="caution">
    <text evidence="3">The sequence shown here is derived from an EMBL/GenBank/DDBJ whole genome shotgun (WGS) entry which is preliminary data.</text>
</comment>
<protein>
    <submittedName>
        <fullName evidence="3">Cobalamin biosynthesis</fullName>
    </submittedName>
</protein>
<dbReference type="InterPro" id="IPR011990">
    <property type="entry name" value="TPR-like_helical_dom_sf"/>
</dbReference>
<feature type="compositionally biased region" description="Gly residues" evidence="2">
    <location>
        <begin position="427"/>
        <end position="459"/>
    </location>
</feature>
<dbReference type="PANTHER" id="PTHR11102:SF160">
    <property type="entry name" value="ERAD-ASSOCIATED E3 UBIQUITIN-PROTEIN LIGASE COMPONENT HRD3"/>
    <property type="match status" value="1"/>
</dbReference>
<organism evidence="3 4">
    <name type="scientific">Chlorella sorokiniana</name>
    <name type="common">Freshwater green alga</name>
    <dbReference type="NCBI Taxonomy" id="3076"/>
    <lineage>
        <taxon>Eukaryota</taxon>
        <taxon>Viridiplantae</taxon>
        <taxon>Chlorophyta</taxon>
        <taxon>core chlorophytes</taxon>
        <taxon>Trebouxiophyceae</taxon>
        <taxon>Chlorellales</taxon>
        <taxon>Chlorellaceae</taxon>
        <taxon>Chlorella clade</taxon>
        <taxon>Chlorella</taxon>
    </lineage>
</organism>
<feature type="compositionally biased region" description="Basic residues" evidence="2">
    <location>
        <begin position="311"/>
        <end position="320"/>
    </location>
</feature>
<dbReference type="InterPro" id="IPR050767">
    <property type="entry name" value="Sel1_AlgK"/>
</dbReference>
<accession>A0A2P6U2Q7</accession>
<dbReference type="PANTHER" id="PTHR11102">
    <property type="entry name" value="SEL-1-LIKE PROTEIN"/>
    <property type="match status" value="1"/>
</dbReference>
<gene>
    <name evidence="3" type="ORF">C2E21_1120</name>
</gene>
<reference evidence="3 4" key="1">
    <citation type="journal article" date="2018" name="Plant J.">
        <title>Genome sequences of Chlorella sorokiniana UTEX 1602 and Micractinium conductrix SAG 241.80: implications to maltose excretion by a green alga.</title>
        <authorList>
            <person name="Arriola M.B."/>
            <person name="Velmurugan N."/>
            <person name="Zhang Y."/>
            <person name="Plunkett M.H."/>
            <person name="Hondzo H."/>
            <person name="Barney B.M."/>
        </authorList>
    </citation>
    <scope>NUCLEOTIDE SEQUENCE [LARGE SCALE GENOMIC DNA]</scope>
    <source>
        <strain evidence="4">UTEX 1602</strain>
    </source>
</reference>
<sequence>MAGAAGGESGLGRSPQERRQRQLQLQQRLLRRSVGAAAEGAAPAAEQAPAPGTPQAACAAVATPSSNQQHNQQEQQHAGLQLTLPPLLSQHAEAPSGPQACVSDPRQQLLWSVAGRATSMSWQDELAAATAASTALAAAVAATATPTGAQSLAAAGGSAADSAAESQASGSAAEHEPAGSPQPLSARHRTSLDRSPWADLQPEMLAVVLAQAGHSSSLARTVSQVCTSWRRGLGEERTALQQLRFTRLELLPARDSNSSSSSSSSAGGPDAAASAQSCSDQIELPWLVQQAVKSNNVAATVAAARWLERRKMQRQGRGRRGGSGSSGPASATVAALAGTWYNSRVAAAAAVQAAAVGAAGEHGLDEAARYWRKAAKLGHPEGQWKLGWAHYKGLMGLSADGEEALLWLGRAARQLAEVVGDSAEGGSNSGSAGGGSNNSSSGGGSGSATGGEDGLGGSSAGRRQLPALMSGSECRHVLSQAAHVLGLLYLDGEGTKPDLGTALKWFRLAERQGCREVSRIIGSLLNVGMYG</sequence>